<sequence>MSSRKTPIFLLGATGYIGGQVLTRLLAHPSASTFDITAIVRSPEKAQLLESKFGVKTVVGHHGELDKLEQLASQAHIVFSCADADDLPAIKAILGGLRKRHATLGDLPILIHTSGTGVLTDDARGMYATDTIYSDMNIAQIESLPPTALHRDVDLEVVGADQQGYVKTHIILPSTIYALAKGPLVEAGISNPHSIQIPRLITAAISRRQAGVVGAGKPIWPDVHIDDVADLYIVLFDAITARPDAVGHGREGFYFGENGEHTWYDISKAIGRALVELGVSESGEPTTFSREELIKYFGSETSGNYSGTNSRCRADRGRSIGWKPKYTTADMLASIEPEVEIFLKKAQSA</sequence>
<dbReference type="GO" id="GO:0005737">
    <property type="term" value="C:cytoplasm"/>
    <property type="evidence" value="ECO:0007669"/>
    <property type="project" value="TreeGrafter"/>
</dbReference>
<dbReference type="EMBL" id="KV722360">
    <property type="protein sequence ID" value="OCH93048.1"/>
    <property type="molecule type" value="Genomic_DNA"/>
</dbReference>
<reference evidence="2 3" key="1">
    <citation type="submission" date="2016-07" db="EMBL/GenBank/DDBJ databases">
        <title>Draft genome of the white-rot fungus Obba rivulosa 3A-2.</title>
        <authorList>
            <consortium name="DOE Joint Genome Institute"/>
            <person name="Miettinen O."/>
            <person name="Riley R."/>
            <person name="Acob R."/>
            <person name="Barry K."/>
            <person name="Cullen D."/>
            <person name="De Vries R."/>
            <person name="Hainaut M."/>
            <person name="Hatakka A."/>
            <person name="Henrissat B."/>
            <person name="Hilden K."/>
            <person name="Kuo R."/>
            <person name="Labutti K."/>
            <person name="Lipzen A."/>
            <person name="Makela M.R."/>
            <person name="Sandor L."/>
            <person name="Spatafora J.W."/>
            <person name="Grigoriev I.V."/>
            <person name="Hibbett D.S."/>
        </authorList>
    </citation>
    <scope>NUCLEOTIDE SEQUENCE [LARGE SCALE GENOMIC DNA]</scope>
    <source>
        <strain evidence="2 3">3A-2</strain>
    </source>
</reference>
<dbReference type="AlphaFoldDB" id="A0A8E2AXQ5"/>
<dbReference type="InterPro" id="IPR016040">
    <property type="entry name" value="NAD(P)-bd_dom"/>
</dbReference>
<dbReference type="SUPFAM" id="SSF51735">
    <property type="entry name" value="NAD(P)-binding Rossmann-fold domains"/>
    <property type="match status" value="1"/>
</dbReference>
<organism evidence="2 3">
    <name type="scientific">Obba rivulosa</name>
    <dbReference type="NCBI Taxonomy" id="1052685"/>
    <lineage>
        <taxon>Eukaryota</taxon>
        <taxon>Fungi</taxon>
        <taxon>Dikarya</taxon>
        <taxon>Basidiomycota</taxon>
        <taxon>Agaricomycotina</taxon>
        <taxon>Agaricomycetes</taxon>
        <taxon>Polyporales</taxon>
        <taxon>Gelatoporiaceae</taxon>
        <taxon>Obba</taxon>
    </lineage>
</organism>
<name>A0A8E2AXQ5_9APHY</name>
<dbReference type="Proteomes" id="UP000250043">
    <property type="component" value="Unassembled WGS sequence"/>
</dbReference>
<gene>
    <name evidence="2" type="ORF">OBBRIDRAFT_790641</name>
</gene>
<evidence type="ECO:0000259" key="1">
    <source>
        <dbReference type="Pfam" id="PF13460"/>
    </source>
</evidence>
<dbReference type="InterPro" id="IPR036291">
    <property type="entry name" value="NAD(P)-bd_dom_sf"/>
</dbReference>
<dbReference type="InterPro" id="IPR051783">
    <property type="entry name" value="NAD(P)-dependent_oxidoreduct"/>
</dbReference>
<feature type="domain" description="NAD(P)-binding" evidence="1">
    <location>
        <begin position="12"/>
        <end position="86"/>
    </location>
</feature>
<dbReference type="OrthoDB" id="10262413at2759"/>
<keyword evidence="3" id="KW-1185">Reference proteome</keyword>
<dbReference type="PANTHER" id="PTHR48079:SF6">
    <property type="entry name" value="NAD(P)-BINDING DOMAIN-CONTAINING PROTEIN-RELATED"/>
    <property type="match status" value="1"/>
</dbReference>
<proteinExistence type="predicted"/>
<dbReference type="Gene3D" id="3.90.25.10">
    <property type="entry name" value="UDP-galactose 4-epimerase, domain 1"/>
    <property type="match status" value="1"/>
</dbReference>
<accession>A0A8E2AXQ5</accession>
<dbReference type="Pfam" id="PF13460">
    <property type="entry name" value="NAD_binding_10"/>
    <property type="match status" value="1"/>
</dbReference>
<dbReference type="Gene3D" id="3.40.50.720">
    <property type="entry name" value="NAD(P)-binding Rossmann-like Domain"/>
    <property type="match status" value="2"/>
</dbReference>
<evidence type="ECO:0000313" key="3">
    <source>
        <dbReference type="Proteomes" id="UP000250043"/>
    </source>
</evidence>
<evidence type="ECO:0000313" key="2">
    <source>
        <dbReference type="EMBL" id="OCH93048.1"/>
    </source>
</evidence>
<protein>
    <submittedName>
        <fullName evidence="2">NAD-P-binding protein</fullName>
    </submittedName>
</protein>
<dbReference type="GO" id="GO:0004029">
    <property type="term" value="F:aldehyde dehydrogenase (NAD+) activity"/>
    <property type="evidence" value="ECO:0007669"/>
    <property type="project" value="TreeGrafter"/>
</dbReference>
<dbReference type="PANTHER" id="PTHR48079">
    <property type="entry name" value="PROTEIN YEEZ"/>
    <property type="match status" value="1"/>
</dbReference>